<gene>
    <name evidence="2" type="ORF">DH2020_028631</name>
</gene>
<evidence type="ECO:0000256" key="1">
    <source>
        <dbReference type="SAM" id="Phobius"/>
    </source>
</evidence>
<feature type="transmembrane region" description="Helical" evidence="1">
    <location>
        <begin position="220"/>
        <end position="243"/>
    </location>
</feature>
<reference evidence="2 3" key="1">
    <citation type="journal article" date="2021" name="Comput. Struct. Biotechnol. J.">
        <title>De novo genome assembly of the potent medicinal plant Rehmannia glutinosa using nanopore technology.</title>
        <authorList>
            <person name="Ma L."/>
            <person name="Dong C."/>
            <person name="Song C."/>
            <person name="Wang X."/>
            <person name="Zheng X."/>
            <person name="Niu Y."/>
            <person name="Chen S."/>
            <person name="Feng W."/>
        </authorList>
    </citation>
    <scope>NUCLEOTIDE SEQUENCE [LARGE SCALE GENOMIC DNA]</scope>
    <source>
        <strain evidence="2">DH-2019</strain>
    </source>
</reference>
<keyword evidence="1" id="KW-0472">Membrane</keyword>
<dbReference type="Proteomes" id="UP001318860">
    <property type="component" value="Unassembled WGS sequence"/>
</dbReference>
<feature type="transmembrane region" description="Helical" evidence="1">
    <location>
        <begin position="70"/>
        <end position="87"/>
    </location>
</feature>
<protein>
    <submittedName>
        <fullName evidence="2">Uncharacterized protein</fullName>
    </submittedName>
</protein>
<keyword evidence="3" id="KW-1185">Reference proteome</keyword>
<feature type="transmembrane region" description="Helical" evidence="1">
    <location>
        <begin position="121"/>
        <end position="139"/>
    </location>
</feature>
<feature type="transmembrane region" description="Helical" evidence="1">
    <location>
        <begin position="39"/>
        <end position="58"/>
    </location>
</feature>
<keyword evidence="1" id="KW-0812">Transmembrane</keyword>
<accession>A0ABR0VUY4</accession>
<feature type="transmembrane region" description="Helical" evidence="1">
    <location>
        <begin position="6"/>
        <end position="27"/>
    </location>
</feature>
<name>A0ABR0VUY4_REHGL</name>
<sequence length="272" mass="30697">MAIPAWLFFSFWAIISLTFLKLGFNALDRTDLSTSVPSAVLFLFKHSLAISIIHSSNYALIYRRLSPIPFYKYCSMVMLAVFVLLFYRTAGEPFAWNSLFYYLIHFIILLCNPILKDFFQKFYMFVIIAFLIPLLYSTGNESFAAISGNVENLETTIVGKRKKVRFIEFGVGMAGAILFQKFFRLTLLDHVVAFLYFAVAWLANLALLRASFDFGVFDFLLSNVIVGCTVGRFGFGGAAWLAYGASLVLYGLRLKLECVSLVRRGGAHVIGF</sequence>
<feature type="transmembrane region" description="Helical" evidence="1">
    <location>
        <begin position="191"/>
        <end position="208"/>
    </location>
</feature>
<dbReference type="EMBL" id="JABTTQ020000823">
    <property type="protein sequence ID" value="KAK6137605.1"/>
    <property type="molecule type" value="Genomic_DNA"/>
</dbReference>
<feature type="transmembrane region" description="Helical" evidence="1">
    <location>
        <begin position="166"/>
        <end position="185"/>
    </location>
</feature>
<comment type="caution">
    <text evidence="2">The sequence shown here is derived from an EMBL/GenBank/DDBJ whole genome shotgun (WGS) entry which is preliminary data.</text>
</comment>
<evidence type="ECO:0000313" key="3">
    <source>
        <dbReference type="Proteomes" id="UP001318860"/>
    </source>
</evidence>
<keyword evidence="1" id="KW-1133">Transmembrane helix</keyword>
<feature type="transmembrane region" description="Helical" evidence="1">
    <location>
        <begin position="99"/>
        <end position="115"/>
    </location>
</feature>
<evidence type="ECO:0000313" key="2">
    <source>
        <dbReference type="EMBL" id="KAK6137605.1"/>
    </source>
</evidence>
<proteinExistence type="predicted"/>
<organism evidence="2 3">
    <name type="scientific">Rehmannia glutinosa</name>
    <name type="common">Chinese foxglove</name>
    <dbReference type="NCBI Taxonomy" id="99300"/>
    <lineage>
        <taxon>Eukaryota</taxon>
        <taxon>Viridiplantae</taxon>
        <taxon>Streptophyta</taxon>
        <taxon>Embryophyta</taxon>
        <taxon>Tracheophyta</taxon>
        <taxon>Spermatophyta</taxon>
        <taxon>Magnoliopsida</taxon>
        <taxon>eudicotyledons</taxon>
        <taxon>Gunneridae</taxon>
        <taxon>Pentapetalae</taxon>
        <taxon>asterids</taxon>
        <taxon>lamiids</taxon>
        <taxon>Lamiales</taxon>
        <taxon>Orobanchaceae</taxon>
        <taxon>Rehmannieae</taxon>
        <taxon>Rehmannia</taxon>
    </lineage>
</organism>